<accession>A0A1R4J181</accession>
<evidence type="ECO:0000313" key="1">
    <source>
        <dbReference type="EMBL" id="SJN25842.1"/>
    </source>
</evidence>
<name>A0A1R4J181_9MICO</name>
<dbReference type="InterPro" id="IPR023213">
    <property type="entry name" value="CAT-like_dom_sf"/>
</dbReference>
<proteinExistence type="predicted"/>
<keyword evidence="2" id="KW-1185">Reference proteome</keyword>
<dbReference type="Gene3D" id="3.30.559.10">
    <property type="entry name" value="Chloramphenicol acetyltransferase-like domain"/>
    <property type="match status" value="1"/>
</dbReference>
<sequence length="432" mass="46283">MRLTNVARLALPLGQLRSLSTRITDGPGRPLPISFDQRRHVERGDRPGSWMAVTFRLPTGVDDARLADAWLRVVRRHGSLSSVFADDGTGGLALRSAEVVADGWVDHDAAAGQHPRDVLREVLDRSCRPFSAPAHRLCVLTPGPGEPDRRPVAIIASDHAHVDMWSMLVLARDLLQAIETDGELPPVAAFAAHTAVLEALPPAPPGITRRWGEILAAGDGSMPVFPFDLGDVSEPRPEVVEVHDVLDARGTALFEAASARSGVRPISTALAIMTAVTQRLGGGPLRAVFPVHSRSEERWRDAVGWFITNSVIECTEPSPAACARAVRDAIALGSHPLAPIMAPYGGMPEGPGMFALSWLDGRRLPPGPDIPELSSVSASIRTTGVMIWFIINDTGLHLRCRYPDTAEARANVGGWIAALLDEFRAAAEPAAS</sequence>
<dbReference type="AlphaFoldDB" id="A0A1R4J181"/>
<protein>
    <submittedName>
        <fullName evidence="1">Non-ribosomal peptide synthetase modules and related proteins</fullName>
    </submittedName>
</protein>
<dbReference type="Proteomes" id="UP000196778">
    <property type="component" value="Unassembled WGS sequence"/>
</dbReference>
<organism evidence="1 2">
    <name type="scientific">Mycetocola reblochoni REB411</name>
    <dbReference type="NCBI Taxonomy" id="1255698"/>
    <lineage>
        <taxon>Bacteria</taxon>
        <taxon>Bacillati</taxon>
        <taxon>Actinomycetota</taxon>
        <taxon>Actinomycetes</taxon>
        <taxon>Micrococcales</taxon>
        <taxon>Microbacteriaceae</taxon>
        <taxon>Mycetocola</taxon>
    </lineage>
</organism>
<dbReference type="RefSeq" id="WP_087136549.1">
    <property type="nucleotide sequence ID" value="NZ_FUKR01000028.1"/>
</dbReference>
<dbReference type="EMBL" id="FUKR01000028">
    <property type="protein sequence ID" value="SJN25842.1"/>
    <property type="molecule type" value="Genomic_DNA"/>
</dbReference>
<dbReference type="Gene3D" id="3.30.559.30">
    <property type="entry name" value="Nonribosomal peptide synthetase, condensation domain"/>
    <property type="match status" value="1"/>
</dbReference>
<gene>
    <name evidence="1" type="ORF">FM119_04810</name>
</gene>
<dbReference type="SUPFAM" id="SSF52777">
    <property type="entry name" value="CoA-dependent acyltransferases"/>
    <property type="match status" value="2"/>
</dbReference>
<reference evidence="2" key="1">
    <citation type="submission" date="2017-02" db="EMBL/GenBank/DDBJ databases">
        <authorList>
            <person name="Dridi B."/>
        </authorList>
    </citation>
    <scope>NUCLEOTIDE SEQUENCE [LARGE SCALE GENOMIC DNA]</scope>
    <source>
        <strain evidence="2">EB411</strain>
    </source>
</reference>
<dbReference type="OrthoDB" id="9789603at2"/>
<evidence type="ECO:0000313" key="2">
    <source>
        <dbReference type="Proteomes" id="UP000196778"/>
    </source>
</evidence>